<evidence type="ECO:0000313" key="9">
    <source>
        <dbReference type="EMBL" id="SEE99712.1"/>
    </source>
</evidence>
<evidence type="ECO:0000256" key="3">
    <source>
        <dbReference type="ARBA" id="ARBA00014754"/>
    </source>
</evidence>
<comment type="subcellular location">
    <subcellularLocation>
        <location evidence="1 7">Periplasm</location>
    </subcellularLocation>
</comment>
<dbReference type="RefSeq" id="WP_241486171.1">
    <property type="nucleotide sequence ID" value="NZ_FNUD01000002.1"/>
</dbReference>
<keyword evidence="5 7" id="KW-0574">Periplasm</keyword>
<evidence type="ECO:0000256" key="2">
    <source>
        <dbReference type="ARBA" id="ARBA00010474"/>
    </source>
</evidence>
<dbReference type="EMBL" id="FNUD01000002">
    <property type="protein sequence ID" value="SEE99712.1"/>
    <property type="molecule type" value="Genomic_DNA"/>
</dbReference>
<proteinExistence type="inferred from homology"/>
<dbReference type="CDD" id="cd11614">
    <property type="entry name" value="SAF_CpaB_FlgA_like"/>
    <property type="match status" value="1"/>
</dbReference>
<sequence length="236" mass="25739">MLLLALACTGAMAQEPLDRQIDQTVRDYFTGQLADKTVTEGWQGARFTQKIFALPEHSPAGPCSQPLQVQGTEPAWPGYGRLRLTLACPDQPQWSVQVTAQATVFTRAVVAAKVLERGQLISPAMLAYQEVALSRQSRGLFSHIEEVAGLSAKRRTRSQQMLTRDMLVSPWLVRRGERVTVTANHGDIHASTEGEALQDGRKGMVIRVRNAASGKVIEAKVTAAGAVSSTFQRSDK</sequence>
<dbReference type="GO" id="GO:0042597">
    <property type="term" value="C:periplasmic space"/>
    <property type="evidence" value="ECO:0007669"/>
    <property type="project" value="UniProtKB-SubCell"/>
</dbReference>
<feature type="domain" description="SAF" evidence="8">
    <location>
        <begin position="106"/>
        <end position="168"/>
    </location>
</feature>
<dbReference type="NCBIfam" id="TIGR03170">
    <property type="entry name" value="flgA_cterm"/>
    <property type="match status" value="1"/>
</dbReference>
<name>A0A1H5NDH1_PSEDM</name>
<accession>A0A1H5NDH1</accession>
<keyword evidence="4" id="KW-0732">Signal</keyword>
<dbReference type="InterPro" id="IPR039246">
    <property type="entry name" value="Flagellar_FlgA"/>
</dbReference>
<dbReference type="AlphaFoldDB" id="A0A1H5NDH1"/>
<dbReference type="SMART" id="SM00858">
    <property type="entry name" value="SAF"/>
    <property type="match status" value="1"/>
</dbReference>
<comment type="similarity">
    <text evidence="2 7">Belongs to the FlgA family.</text>
</comment>
<comment type="function">
    <text evidence="6 7">Involved in the assembly process of the P-ring formation. It may associate with FlgF on the rod constituting a structure essential for the P-ring assembly or may act as a modulator protein for the P-ring assembly.</text>
</comment>
<evidence type="ECO:0000256" key="7">
    <source>
        <dbReference type="RuleBase" id="RU362063"/>
    </source>
</evidence>
<evidence type="ECO:0000259" key="8">
    <source>
        <dbReference type="SMART" id="SM00858"/>
    </source>
</evidence>
<reference evidence="9" key="1">
    <citation type="submission" date="2016-10" db="EMBL/GenBank/DDBJ databases">
        <authorList>
            <person name="Varghese N."/>
            <person name="Submissions S."/>
        </authorList>
    </citation>
    <scope>NUCLEOTIDE SEQUENCE [LARGE SCALE GENOMIC DNA]</scope>
    <source>
        <strain evidence="9">LMG 25555</strain>
    </source>
</reference>
<comment type="caution">
    <text evidence="9">The sequence shown here is derived from an EMBL/GenBank/DDBJ whole genome shotgun (WGS) entry which is preliminary data.</text>
</comment>
<keyword evidence="9" id="KW-0966">Cell projection</keyword>
<keyword evidence="9" id="KW-0969">Cilium</keyword>
<keyword evidence="10" id="KW-1185">Reference proteome</keyword>
<dbReference type="GO" id="GO:0044780">
    <property type="term" value="P:bacterial-type flagellum assembly"/>
    <property type="evidence" value="ECO:0007669"/>
    <property type="project" value="InterPro"/>
</dbReference>
<evidence type="ECO:0000313" key="10">
    <source>
        <dbReference type="Proteomes" id="UP000183613"/>
    </source>
</evidence>
<dbReference type="PANTHER" id="PTHR36307:SF1">
    <property type="entry name" value="FLAGELLA BASAL BODY P-RING FORMATION PROTEIN FLGA"/>
    <property type="match status" value="1"/>
</dbReference>
<dbReference type="InterPro" id="IPR017585">
    <property type="entry name" value="SAF_FlgA"/>
</dbReference>
<dbReference type="Gene3D" id="2.30.30.760">
    <property type="match status" value="1"/>
</dbReference>
<dbReference type="Pfam" id="PF13144">
    <property type="entry name" value="ChapFlgA"/>
    <property type="match status" value="1"/>
</dbReference>
<keyword evidence="9" id="KW-0282">Flagellum</keyword>
<dbReference type="Proteomes" id="UP000183613">
    <property type="component" value="Unassembled WGS sequence"/>
</dbReference>
<evidence type="ECO:0000256" key="4">
    <source>
        <dbReference type="ARBA" id="ARBA00022729"/>
    </source>
</evidence>
<dbReference type="PANTHER" id="PTHR36307">
    <property type="entry name" value="FLAGELLA BASAL BODY P-RING FORMATION PROTEIN FLGA"/>
    <property type="match status" value="1"/>
</dbReference>
<dbReference type="Gene3D" id="3.90.1210.10">
    <property type="entry name" value="Antifreeze-like/N-acetylneuraminic acid synthase C-terminal domain"/>
    <property type="match status" value="1"/>
</dbReference>
<gene>
    <name evidence="9" type="ORF">SAMN04489800_3451</name>
</gene>
<dbReference type="InterPro" id="IPR013974">
    <property type="entry name" value="SAF"/>
</dbReference>
<protein>
    <recommendedName>
        <fullName evidence="3 7">Flagella basal body P-ring formation protein FlgA</fullName>
    </recommendedName>
</protein>
<evidence type="ECO:0000256" key="1">
    <source>
        <dbReference type="ARBA" id="ARBA00004418"/>
    </source>
</evidence>
<evidence type="ECO:0000256" key="5">
    <source>
        <dbReference type="ARBA" id="ARBA00022764"/>
    </source>
</evidence>
<keyword evidence="7" id="KW-1005">Bacterial flagellum biogenesis</keyword>
<evidence type="ECO:0000256" key="6">
    <source>
        <dbReference type="ARBA" id="ARBA00025643"/>
    </source>
</evidence>
<organism evidence="9 10">
    <name type="scientific">Pseudomonas deceptionensis</name>
    <dbReference type="NCBI Taxonomy" id="882211"/>
    <lineage>
        <taxon>Bacteria</taxon>
        <taxon>Pseudomonadati</taxon>
        <taxon>Pseudomonadota</taxon>
        <taxon>Gammaproteobacteria</taxon>
        <taxon>Pseudomonadales</taxon>
        <taxon>Pseudomonadaceae</taxon>
        <taxon>Pseudomonas</taxon>
    </lineage>
</organism>